<evidence type="ECO:0000313" key="3">
    <source>
        <dbReference type="EMBL" id="SPE19110.1"/>
    </source>
</evidence>
<feature type="domain" description="AAA" evidence="1">
    <location>
        <begin position="45"/>
        <end position="160"/>
    </location>
</feature>
<dbReference type="EMBL" id="OKRB01000076">
    <property type="protein sequence ID" value="SPE19110.1"/>
    <property type="molecule type" value="Genomic_DNA"/>
</dbReference>
<dbReference type="Pfam" id="PF13635">
    <property type="entry name" value="DUF4143"/>
    <property type="match status" value="1"/>
</dbReference>
<dbReference type="InterPro" id="IPR027417">
    <property type="entry name" value="P-loop_NTPase"/>
</dbReference>
<proteinExistence type="predicted"/>
<dbReference type="AlphaFoldDB" id="A0A2N9L780"/>
<dbReference type="InterPro" id="IPR025420">
    <property type="entry name" value="DUF4143"/>
</dbReference>
<dbReference type="Proteomes" id="UP000239735">
    <property type="component" value="Unassembled WGS sequence"/>
</dbReference>
<dbReference type="PANTHER" id="PTHR43566">
    <property type="entry name" value="CONSERVED PROTEIN"/>
    <property type="match status" value="1"/>
</dbReference>
<dbReference type="PANTHER" id="PTHR43566:SF2">
    <property type="entry name" value="DUF4143 DOMAIN-CONTAINING PROTEIN"/>
    <property type="match status" value="1"/>
</dbReference>
<gene>
    <name evidence="3" type="ORF">SBA5_200022</name>
</gene>
<dbReference type="OrthoDB" id="9801684at2"/>
<dbReference type="InterPro" id="IPR041682">
    <property type="entry name" value="AAA_14"/>
</dbReference>
<evidence type="ECO:0000259" key="1">
    <source>
        <dbReference type="Pfam" id="PF13173"/>
    </source>
</evidence>
<dbReference type="Pfam" id="PF13173">
    <property type="entry name" value="AAA_14"/>
    <property type="match status" value="1"/>
</dbReference>
<sequence>MPFAETLKILQITGLPYRRKNAWYYDGMVGNPRYSRLTMPPKGSFFLLGIRGVGKSTWAREQFPDAYFVDLLDEARYQTLLANPALLAAEMRDLPARRVVVLDEVQRVPALLNEVHRAIETSRRRFVLLGSSARRLKTSTTNLLAGRAVMRTMHPLVPAELGDDFDLERILRFGSIPVIWQAEEPQAALEAYVQLYVKEEIRAEALVRNLPGFLRFLPAAGLLHGQVINVAGLARDAATARSTVEGYLSILEDTLLATLLPAFEARLRVRERQHPKLYWVDPGLARATKRQLGPVGAEERGSLFEGWILSVLRAHNELSDIFEEIAYWAPAQARQTEVDFLLRHGRNYLALEVKSSSRFSPGLLSGLRAIGELDRLVRRILVYLGDQRMRTDEGIEVWPLNVFLNAVASGKLWP</sequence>
<name>A0A2N9L780_9BACT</name>
<protein>
    <recommendedName>
        <fullName evidence="5">ATPase</fullName>
    </recommendedName>
</protein>
<evidence type="ECO:0000259" key="2">
    <source>
        <dbReference type="Pfam" id="PF13635"/>
    </source>
</evidence>
<evidence type="ECO:0000313" key="4">
    <source>
        <dbReference type="Proteomes" id="UP000239735"/>
    </source>
</evidence>
<feature type="domain" description="DUF4143" evidence="2">
    <location>
        <begin position="199"/>
        <end position="356"/>
    </location>
</feature>
<accession>A0A2N9L780</accession>
<dbReference type="SUPFAM" id="SSF52540">
    <property type="entry name" value="P-loop containing nucleoside triphosphate hydrolases"/>
    <property type="match status" value="1"/>
</dbReference>
<organism evidence="3 4">
    <name type="scientific">Candidatus Sulfuritelmatomonas gaucii</name>
    <dbReference type="NCBI Taxonomy" id="2043161"/>
    <lineage>
        <taxon>Bacteria</taxon>
        <taxon>Pseudomonadati</taxon>
        <taxon>Acidobacteriota</taxon>
        <taxon>Terriglobia</taxon>
        <taxon>Terriglobales</taxon>
        <taxon>Acidobacteriaceae</taxon>
        <taxon>Candidatus Sulfuritelmatomonas</taxon>
    </lineage>
</organism>
<evidence type="ECO:0008006" key="5">
    <source>
        <dbReference type="Google" id="ProtNLM"/>
    </source>
</evidence>
<reference evidence="4" key="1">
    <citation type="submission" date="2018-02" db="EMBL/GenBank/DDBJ databases">
        <authorList>
            <person name="Hausmann B."/>
        </authorList>
    </citation>
    <scope>NUCLEOTIDE SEQUENCE [LARGE SCALE GENOMIC DNA]</scope>
    <source>
        <strain evidence="4">Peat soil MAG SbA5</strain>
    </source>
</reference>